<dbReference type="PROSITE" id="PS50082">
    <property type="entry name" value="WD_REPEATS_2"/>
    <property type="match status" value="1"/>
</dbReference>
<evidence type="ECO:0000313" key="10">
    <source>
        <dbReference type="Proteomes" id="UP000001568"/>
    </source>
</evidence>
<dbReference type="eggNOG" id="KOG1274">
    <property type="taxonomic scope" value="Eukaryota"/>
</dbReference>
<dbReference type="GO" id="GO:0040029">
    <property type="term" value="P:epigenetic regulation of gene expression"/>
    <property type="evidence" value="ECO:0007669"/>
    <property type="project" value="EnsemblPlants"/>
</dbReference>
<dbReference type="Pfam" id="PF12341">
    <property type="entry name" value="Mcl1_mid"/>
    <property type="match status" value="1"/>
</dbReference>
<keyword evidence="2 5" id="KW-0853">WD repeat</keyword>
<dbReference type="PROSITE" id="PS50294">
    <property type="entry name" value="WD_REPEATS_REGION"/>
    <property type="match status" value="1"/>
</dbReference>
<sequence>HADCVNACAASPCGTLAATASSDYSVKLFSLEKKAFEANVTRFSLPVHCVAWSADGKYVAAGGEDAEVKVIKMEDKTVLHVFPCQRSKCIKSVAFDPRGDYLAATDENGMVVVWLLKPTSEDEEAGDVKLHATEAPLATGESPLLNAVAWRPDGQILAVPGRENDVTFFERGTFKQIEWELKGHTDAISLIRWSPNGKYLVTASADKSVIVWDVKKKLAIAKMTDTELVCGASFDPTGNSLALINVNGEWAMWNDVVPSKYSSPSAKVSPSEIDFVSAIDETNASDFVDDEADGMDEDLDEEDDFVEYDDDDDVKGRRQSHVKQSVVHVEAGPKPQPAFQSGSVAAVPGSNRRFLSYTMVGSITSTVEGGFNSVEFQFHDTSRMGRIPTITDYNGYTMGVAGEKGCALASPMKDSENESVLYFQQYDNWANDGEWQVTMPAGEDILSIATGSTWVAAVTSKRYLRIYSLGGAQRQIISLEGDAVSISGSDDALAVVWHEAAPIGPAPGSQVLAYAVYNVRYSSELARGRVALSTQSTLTYLGFSEEGMLVTRDSAGVVRMRTDAFGGSWTPVFRSSSARATDGQHHWIVSSCASTLYCIITRTSAGPVPNPRPVLSMLPMSLPIIIPEQSVGDLEDEAARASLALSVAQSAGEDTRLALGANEKAAIKLFHTACKANKLSRASDIAETFRQPNSLRAVLKLPAVARQPELVERINELIE</sequence>
<accession>A4S918</accession>
<dbReference type="OrthoDB" id="427368at2759"/>
<dbReference type="Pfam" id="PF20946">
    <property type="entry name" value="Ctf4_C"/>
    <property type="match status" value="1"/>
</dbReference>
<dbReference type="AlphaFoldDB" id="A4S918"/>
<gene>
    <name evidence="9" type="ORF">OSTLU_539</name>
</gene>
<dbReference type="Gramene" id="ABP00282">
    <property type="protein sequence ID" value="ABP00282"/>
    <property type="gene ID" value="OSTLU_539"/>
</dbReference>
<dbReference type="InterPro" id="IPR022100">
    <property type="entry name" value="WDHD1/CFT4_beta-prop_2nd"/>
</dbReference>
<comment type="subcellular location">
    <subcellularLocation>
        <location evidence="1">Nucleus</location>
    </subcellularLocation>
</comment>
<evidence type="ECO:0000259" key="7">
    <source>
        <dbReference type="Pfam" id="PF20946"/>
    </source>
</evidence>
<feature type="repeat" description="WD" evidence="5">
    <location>
        <begin position="181"/>
        <end position="222"/>
    </location>
</feature>
<dbReference type="EMBL" id="CP000596">
    <property type="protein sequence ID" value="ABP00282.1"/>
    <property type="molecule type" value="Genomic_DNA"/>
</dbReference>
<feature type="non-terminal residue" evidence="9">
    <location>
        <position position="719"/>
    </location>
</feature>
<dbReference type="KEGG" id="olu:OSTLU_539"/>
<dbReference type="InterPro" id="IPR048591">
    <property type="entry name" value="WDHD1/CFT4_hel"/>
</dbReference>
<feature type="domain" description="WDHD1/CFT4 second beta-propeller" evidence="6">
    <location>
        <begin position="338"/>
        <end position="624"/>
    </location>
</feature>
<dbReference type="InterPro" id="IPR019775">
    <property type="entry name" value="WD40_repeat_CS"/>
</dbReference>
<keyword evidence="4" id="KW-0539">Nucleus</keyword>
<protein>
    <submittedName>
        <fullName evidence="9">Uncharacterized protein</fullName>
    </submittedName>
</protein>
<evidence type="ECO:0000256" key="3">
    <source>
        <dbReference type="ARBA" id="ARBA00022737"/>
    </source>
</evidence>
<proteinExistence type="predicted"/>
<dbReference type="PANTHER" id="PTHR19932">
    <property type="entry name" value="WD REPEAT AND HMG-BOX DNA BINDING PROTEIN"/>
    <property type="match status" value="1"/>
</dbReference>
<dbReference type="GO" id="GO:0003682">
    <property type="term" value="F:chromatin binding"/>
    <property type="evidence" value="ECO:0007669"/>
    <property type="project" value="TreeGrafter"/>
</dbReference>
<dbReference type="PANTHER" id="PTHR19932:SF10">
    <property type="entry name" value="WD REPEAT AND HMG-BOX DNA-BINDING PROTEIN 1"/>
    <property type="match status" value="1"/>
</dbReference>
<dbReference type="GO" id="GO:0006261">
    <property type="term" value="P:DNA-templated DNA replication"/>
    <property type="evidence" value="ECO:0007669"/>
    <property type="project" value="TreeGrafter"/>
</dbReference>
<reference evidence="9 10" key="1">
    <citation type="journal article" date="2007" name="Proc. Natl. Acad. Sci. U.S.A.">
        <title>The tiny eukaryote Ostreococcus provides genomic insights into the paradox of plankton speciation.</title>
        <authorList>
            <person name="Palenik B."/>
            <person name="Grimwood J."/>
            <person name="Aerts A."/>
            <person name="Rouze P."/>
            <person name="Salamov A."/>
            <person name="Putnam N."/>
            <person name="Dupont C."/>
            <person name="Jorgensen R."/>
            <person name="Derelle E."/>
            <person name="Rombauts S."/>
            <person name="Zhou K."/>
            <person name="Otillar R."/>
            <person name="Merchant S.S."/>
            <person name="Podell S."/>
            <person name="Gaasterland T."/>
            <person name="Napoli C."/>
            <person name="Gendler K."/>
            <person name="Manuell A."/>
            <person name="Tai V."/>
            <person name="Vallon O."/>
            <person name="Piganeau G."/>
            <person name="Jancek S."/>
            <person name="Heijde M."/>
            <person name="Jabbari K."/>
            <person name="Bowler C."/>
            <person name="Lohr M."/>
            <person name="Robbens S."/>
            <person name="Werner G."/>
            <person name="Dubchak I."/>
            <person name="Pazour G.J."/>
            <person name="Ren Q."/>
            <person name="Paulsen I."/>
            <person name="Delwiche C."/>
            <person name="Schmutz J."/>
            <person name="Rokhsar D."/>
            <person name="Van de Peer Y."/>
            <person name="Moreau H."/>
            <person name="Grigoriev I.V."/>
        </authorList>
    </citation>
    <scope>NUCLEOTIDE SEQUENCE [LARGE SCALE GENOMIC DNA]</scope>
    <source>
        <strain evidence="9 10">CCE9901</strain>
    </source>
</reference>
<feature type="domain" description="WDHD1 first WD40" evidence="8">
    <location>
        <begin position="5"/>
        <end position="251"/>
    </location>
</feature>
<name>A4S918_OSTLU</name>
<dbReference type="GO" id="GO:0000278">
    <property type="term" value="P:mitotic cell cycle"/>
    <property type="evidence" value="ECO:0007669"/>
    <property type="project" value="TreeGrafter"/>
</dbReference>
<organism evidence="9 10">
    <name type="scientific">Ostreococcus lucimarinus (strain CCE9901)</name>
    <dbReference type="NCBI Taxonomy" id="436017"/>
    <lineage>
        <taxon>Eukaryota</taxon>
        <taxon>Viridiplantae</taxon>
        <taxon>Chlorophyta</taxon>
        <taxon>Mamiellophyceae</taxon>
        <taxon>Mamiellales</taxon>
        <taxon>Bathycoccaceae</taxon>
        <taxon>Ostreococcus</taxon>
    </lineage>
</organism>
<feature type="non-terminal residue" evidence="9">
    <location>
        <position position="1"/>
    </location>
</feature>
<dbReference type="Gene3D" id="2.130.10.10">
    <property type="entry name" value="YVTN repeat-like/Quinoprotein amine dehydrogenase"/>
    <property type="match status" value="2"/>
</dbReference>
<dbReference type="SUPFAM" id="SSF50978">
    <property type="entry name" value="WD40 repeat-like"/>
    <property type="match status" value="1"/>
</dbReference>
<dbReference type="InterPro" id="IPR001680">
    <property type="entry name" value="WD40_rpt"/>
</dbReference>
<dbReference type="Proteomes" id="UP000001568">
    <property type="component" value="Chromosome 16"/>
</dbReference>
<dbReference type="Pfam" id="PF24817">
    <property type="entry name" value="WD40_WDHD1_1st"/>
    <property type="match status" value="1"/>
</dbReference>
<dbReference type="RefSeq" id="XP_001421988.1">
    <property type="nucleotide sequence ID" value="XM_001421951.1"/>
</dbReference>
<keyword evidence="3" id="KW-0677">Repeat</keyword>
<dbReference type="OMA" id="RYAHTNG"/>
<dbReference type="PROSITE" id="PS00678">
    <property type="entry name" value="WD_REPEATS_1"/>
    <property type="match status" value="1"/>
</dbReference>
<dbReference type="InterPro" id="IPR015943">
    <property type="entry name" value="WD40/YVTN_repeat-like_dom_sf"/>
</dbReference>
<evidence type="ECO:0000256" key="5">
    <source>
        <dbReference type="PROSITE-ProRule" id="PRU00221"/>
    </source>
</evidence>
<dbReference type="InterPro" id="IPR057646">
    <property type="entry name" value="WD40_WDHD1_1st"/>
</dbReference>
<evidence type="ECO:0000259" key="6">
    <source>
        <dbReference type="Pfam" id="PF12341"/>
    </source>
</evidence>
<evidence type="ECO:0000256" key="4">
    <source>
        <dbReference type="ARBA" id="ARBA00023242"/>
    </source>
</evidence>
<feature type="domain" description="WDHD1/CFT4 helical bundle" evidence="7">
    <location>
        <begin position="658"/>
        <end position="719"/>
    </location>
</feature>
<dbReference type="GO" id="GO:0006281">
    <property type="term" value="P:DNA repair"/>
    <property type="evidence" value="ECO:0007669"/>
    <property type="project" value="TreeGrafter"/>
</dbReference>
<evidence type="ECO:0000313" key="9">
    <source>
        <dbReference type="EMBL" id="ABP00282.1"/>
    </source>
</evidence>
<dbReference type="SMART" id="SM00320">
    <property type="entry name" value="WD40"/>
    <property type="match status" value="6"/>
</dbReference>
<dbReference type="GO" id="GO:0043596">
    <property type="term" value="C:nuclear replication fork"/>
    <property type="evidence" value="ECO:0007669"/>
    <property type="project" value="TreeGrafter"/>
</dbReference>
<dbReference type="InterPro" id="IPR036322">
    <property type="entry name" value="WD40_repeat_dom_sf"/>
</dbReference>
<evidence type="ECO:0000259" key="8">
    <source>
        <dbReference type="Pfam" id="PF24817"/>
    </source>
</evidence>
<dbReference type="STRING" id="436017.A4S918"/>
<dbReference type="GeneID" id="5005885"/>
<dbReference type="HOGENOM" id="CLU_004219_3_0_1"/>
<evidence type="ECO:0000256" key="1">
    <source>
        <dbReference type="ARBA" id="ARBA00004123"/>
    </source>
</evidence>
<keyword evidence="10" id="KW-1185">Reference proteome</keyword>
<evidence type="ECO:0000256" key="2">
    <source>
        <dbReference type="ARBA" id="ARBA00022574"/>
    </source>
</evidence>
<dbReference type="GO" id="GO:0009733">
    <property type="term" value="P:response to auxin"/>
    <property type="evidence" value="ECO:0007669"/>
    <property type="project" value="EnsemblPlants"/>
</dbReference>